<reference evidence="2 3" key="1">
    <citation type="submission" date="2019-12" db="EMBL/GenBank/DDBJ databases">
        <title>Novel species isolated from a subtropical stream in China.</title>
        <authorList>
            <person name="Lu H."/>
        </authorList>
    </citation>
    <scope>NUCLEOTIDE SEQUENCE [LARGE SCALE GENOMIC DNA]</scope>
    <source>
        <strain evidence="2 3">FT134W</strain>
    </source>
</reference>
<proteinExistence type="predicted"/>
<comment type="caution">
    <text evidence="2">The sequence shown here is derived from an EMBL/GenBank/DDBJ whole genome shotgun (WGS) entry which is preliminary data.</text>
</comment>
<protein>
    <submittedName>
        <fullName evidence="2">Uncharacterized protein</fullName>
    </submittedName>
</protein>
<gene>
    <name evidence="2" type="ORF">GTP56_17255</name>
</gene>
<name>A0A7X4H247_9BURK</name>
<evidence type="ECO:0000256" key="1">
    <source>
        <dbReference type="SAM" id="MobiDB-lite"/>
    </source>
</evidence>
<dbReference type="RefSeq" id="WP_161050990.1">
    <property type="nucleotide sequence ID" value="NZ_WWCR01000018.1"/>
</dbReference>
<feature type="compositionally biased region" description="Low complexity" evidence="1">
    <location>
        <begin position="22"/>
        <end position="39"/>
    </location>
</feature>
<dbReference type="AlphaFoldDB" id="A0A7X4H247"/>
<dbReference type="EMBL" id="WWCR01000018">
    <property type="protein sequence ID" value="MYM73935.1"/>
    <property type="molecule type" value="Genomic_DNA"/>
</dbReference>
<organism evidence="2 3">
    <name type="scientific">Duganella margarita</name>
    <dbReference type="NCBI Taxonomy" id="2692170"/>
    <lineage>
        <taxon>Bacteria</taxon>
        <taxon>Pseudomonadati</taxon>
        <taxon>Pseudomonadota</taxon>
        <taxon>Betaproteobacteria</taxon>
        <taxon>Burkholderiales</taxon>
        <taxon>Oxalobacteraceae</taxon>
        <taxon>Telluria group</taxon>
        <taxon>Duganella</taxon>
    </lineage>
</organism>
<feature type="compositionally biased region" description="Acidic residues" evidence="1">
    <location>
        <begin position="1"/>
        <end position="12"/>
    </location>
</feature>
<feature type="region of interest" description="Disordered" evidence="1">
    <location>
        <begin position="1"/>
        <end position="46"/>
    </location>
</feature>
<dbReference type="Proteomes" id="UP000469734">
    <property type="component" value="Unassembled WGS sequence"/>
</dbReference>
<evidence type="ECO:0000313" key="3">
    <source>
        <dbReference type="Proteomes" id="UP000469734"/>
    </source>
</evidence>
<evidence type="ECO:0000313" key="2">
    <source>
        <dbReference type="EMBL" id="MYM73935.1"/>
    </source>
</evidence>
<sequence length="174" mass="17075">MIDAYDEEEDYGDGGGGGGYSDSGDSGDSGSDGNISGSGKDAQTGGKYTTVGVVSPIGVGAAVTVTDQGDKLVSVVVGNPGKIITTGTTPAGVDPKDWLSGPGASANLPNGVGIATNGDNVQPTVSPPGTAGASVSYTIPLINNPVSVSDQIKNVINSAIDYSNHAVGIPQPNR</sequence>
<accession>A0A7X4H247</accession>